<name>I3S1B3_LOTJA</name>
<dbReference type="GO" id="GO:0004523">
    <property type="term" value="F:RNA-DNA hybrid ribonuclease activity"/>
    <property type="evidence" value="ECO:0007669"/>
    <property type="project" value="InterPro"/>
</dbReference>
<feature type="domain" description="RNase H type-1" evidence="1">
    <location>
        <begin position="69"/>
        <end position="188"/>
    </location>
</feature>
<protein>
    <recommendedName>
        <fullName evidence="1">RNase H type-1 domain-containing protein</fullName>
    </recommendedName>
</protein>
<sequence length="217" mass="23794">MSERGEGGGWGSTFLTVASAAAAAATVARGLYALLKQYEHEPEPKAAHNKEKEVLKVWTKPKMGWIKLNVDGSLQSESAGCGGVLRDSSGKWISGFAKKLAHPGGGHCPHKPEEEALCRGLQWAWERGENRVEVESDRQGLVDSVKSGSTTSDLVIREIMDLLYNRDWEATLNWIPGDANRVADELADIARGLPSFQLREYDTPPDSCRHHLMADAQ</sequence>
<dbReference type="SUPFAM" id="SSF53098">
    <property type="entry name" value="Ribonuclease H-like"/>
    <property type="match status" value="1"/>
</dbReference>
<dbReference type="InterPro" id="IPR044730">
    <property type="entry name" value="RNase_H-like_dom_plant"/>
</dbReference>
<evidence type="ECO:0000259" key="1">
    <source>
        <dbReference type="Pfam" id="PF13456"/>
    </source>
</evidence>
<reference evidence="2" key="1">
    <citation type="submission" date="2012-05" db="EMBL/GenBank/DDBJ databases">
        <authorList>
            <person name="Krishnakumar V."/>
            <person name="Cheung F."/>
            <person name="Xiao Y."/>
            <person name="Chan A."/>
            <person name="Moskal W.A."/>
            <person name="Town C.D."/>
        </authorList>
    </citation>
    <scope>NUCLEOTIDE SEQUENCE</scope>
</reference>
<evidence type="ECO:0000313" key="2">
    <source>
        <dbReference type="EMBL" id="AFK34055.1"/>
    </source>
</evidence>
<dbReference type="GO" id="GO:0003676">
    <property type="term" value="F:nucleic acid binding"/>
    <property type="evidence" value="ECO:0007669"/>
    <property type="project" value="InterPro"/>
</dbReference>
<dbReference type="EMBL" id="BT134260">
    <property type="protein sequence ID" value="AFK34055.1"/>
    <property type="molecule type" value="mRNA"/>
</dbReference>
<dbReference type="InterPro" id="IPR053151">
    <property type="entry name" value="RNase_H-like"/>
</dbReference>
<proteinExistence type="evidence at transcript level"/>
<dbReference type="Pfam" id="PF13456">
    <property type="entry name" value="RVT_3"/>
    <property type="match status" value="1"/>
</dbReference>
<dbReference type="Gene3D" id="3.30.420.10">
    <property type="entry name" value="Ribonuclease H-like superfamily/Ribonuclease H"/>
    <property type="match status" value="1"/>
</dbReference>
<dbReference type="InterPro" id="IPR002156">
    <property type="entry name" value="RNaseH_domain"/>
</dbReference>
<dbReference type="PANTHER" id="PTHR47723:SF13">
    <property type="entry name" value="PUTATIVE-RELATED"/>
    <property type="match status" value="1"/>
</dbReference>
<dbReference type="InterPro" id="IPR012337">
    <property type="entry name" value="RNaseH-like_sf"/>
</dbReference>
<dbReference type="InterPro" id="IPR036397">
    <property type="entry name" value="RNaseH_sf"/>
</dbReference>
<dbReference type="CDD" id="cd06222">
    <property type="entry name" value="RNase_H_like"/>
    <property type="match status" value="1"/>
</dbReference>
<organism evidence="2">
    <name type="scientific">Lotus japonicus</name>
    <name type="common">Lotus corniculatus var. japonicus</name>
    <dbReference type="NCBI Taxonomy" id="34305"/>
    <lineage>
        <taxon>Eukaryota</taxon>
        <taxon>Viridiplantae</taxon>
        <taxon>Streptophyta</taxon>
        <taxon>Embryophyta</taxon>
        <taxon>Tracheophyta</taxon>
        <taxon>Spermatophyta</taxon>
        <taxon>Magnoliopsida</taxon>
        <taxon>eudicotyledons</taxon>
        <taxon>Gunneridae</taxon>
        <taxon>Pentapetalae</taxon>
        <taxon>rosids</taxon>
        <taxon>fabids</taxon>
        <taxon>Fabales</taxon>
        <taxon>Fabaceae</taxon>
        <taxon>Papilionoideae</taxon>
        <taxon>50 kb inversion clade</taxon>
        <taxon>NPAAA clade</taxon>
        <taxon>Hologalegina</taxon>
        <taxon>robinioid clade</taxon>
        <taxon>Loteae</taxon>
        <taxon>Lotus</taxon>
    </lineage>
</organism>
<dbReference type="PANTHER" id="PTHR47723">
    <property type="entry name" value="OS05G0353850 PROTEIN"/>
    <property type="match status" value="1"/>
</dbReference>
<accession>I3S1B3</accession>
<dbReference type="AlphaFoldDB" id="I3S1B3"/>